<accession>A0A6M2D9G5</accession>
<evidence type="ECO:0000256" key="2">
    <source>
        <dbReference type="SAM" id="SignalP"/>
    </source>
</evidence>
<dbReference type="AlphaFoldDB" id="A0A6M2D9G5"/>
<feature type="region of interest" description="Disordered" evidence="1">
    <location>
        <begin position="26"/>
        <end position="55"/>
    </location>
</feature>
<evidence type="ECO:0000313" key="3">
    <source>
        <dbReference type="EMBL" id="NOV42729.1"/>
    </source>
</evidence>
<evidence type="ECO:0000256" key="1">
    <source>
        <dbReference type="SAM" id="MobiDB-lite"/>
    </source>
</evidence>
<dbReference type="EMBL" id="GHWJ01009992">
    <property type="protein sequence ID" value="NOV42729.1"/>
    <property type="molecule type" value="Transcribed_RNA"/>
</dbReference>
<feature type="signal peptide" evidence="2">
    <location>
        <begin position="1"/>
        <end position="24"/>
    </location>
</feature>
<name>A0A6M2D9G5_RHIMP</name>
<protein>
    <submittedName>
        <fullName evidence="3">Putative secreted protein</fullName>
    </submittedName>
</protein>
<proteinExistence type="predicted"/>
<keyword evidence="2" id="KW-0732">Signal</keyword>
<organism evidence="3">
    <name type="scientific">Rhipicephalus microplus</name>
    <name type="common">Cattle tick</name>
    <name type="synonym">Boophilus microplus</name>
    <dbReference type="NCBI Taxonomy" id="6941"/>
    <lineage>
        <taxon>Eukaryota</taxon>
        <taxon>Metazoa</taxon>
        <taxon>Ecdysozoa</taxon>
        <taxon>Arthropoda</taxon>
        <taxon>Chelicerata</taxon>
        <taxon>Arachnida</taxon>
        <taxon>Acari</taxon>
        <taxon>Parasitiformes</taxon>
        <taxon>Ixodida</taxon>
        <taxon>Ixodoidea</taxon>
        <taxon>Ixodidae</taxon>
        <taxon>Rhipicephalinae</taxon>
        <taxon>Rhipicephalus</taxon>
        <taxon>Boophilus</taxon>
    </lineage>
</organism>
<sequence>MANISMKLILLIAIVAVLCSMSAGFVDRNSGRRPSGGRTNYPGTPPFNPPNRGLPDAYRNVRFRREVEQAPFQRVNYAPNYAPEEEIVRIARKAQLGTLSYDEEPIEQQYSN</sequence>
<feature type="chain" id="PRO_5026792934" evidence="2">
    <location>
        <begin position="25"/>
        <end position="112"/>
    </location>
</feature>
<reference evidence="3" key="1">
    <citation type="submission" date="2019-09" db="EMBL/GenBank/DDBJ databases">
        <title>Organ-specific transcriptomic study of the physiology of the cattle tick, Rhipicephalus microplus.</title>
        <authorList>
            <person name="Tirloni L."/>
            <person name="Braz G."/>
            <person name="Gandara A.C.P."/>
            <person name="Sabadin G.A."/>
            <person name="da Silva R.M."/>
            <person name="Guizzo M.G."/>
            <person name="Machado J.A."/>
            <person name="Costa E.P."/>
            <person name="Gomes H.F."/>
            <person name="Moraes J."/>
            <person name="Mota M.B.S."/>
            <person name="Mesquita R.D."/>
            <person name="Alvarenga P.H."/>
            <person name="Alves F."/>
            <person name="Seixas A."/>
            <person name="da Fonseca R.N."/>
            <person name="Fogaca A."/>
            <person name="Logullo C."/>
            <person name="Tanaka A."/>
            <person name="Daffre S."/>
            <person name="Termignoni C."/>
            <person name="Vaz I.S.Jr."/>
            <person name="Oliveira P.L."/>
            <person name="Ribeiro J.M."/>
        </authorList>
    </citation>
    <scope>NUCLEOTIDE SEQUENCE</scope>
    <source>
        <strain evidence="3">Porto Alegre</strain>
    </source>
</reference>